<name>A0A812LM37_9DINO</name>
<reference evidence="2" key="1">
    <citation type="submission" date="2021-02" db="EMBL/GenBank/DDBJ databases">
        <authorList>
            <person name="Dougan E. K."/>
            <person name="Rhodes N."/>
            <person name="Thang M."/>
            <person name="Chan C."/>
        </authorList>
    </citation>
    <scope>NUCLEOTIDE SEQUENCE</scope>
</reference>
<sequence length="101" mass="11059">QVCATAGRWRQAWQHWHSMEAHGIRPNLLAFNACIGACVFPGRWLEALSLLEQMAAAEVRANLVSYSDALLASARGVAAGCTRALLDTLDQELQMQLQPPN</sequence>
<evidence type="ECO:0000256" key="1">
    <source>
        <dbReference type="ARBA" id="ARBA00022737"/>
    </source>
</evidence>
<proteinExistence type="predicted"/>
<comment type="caution">
    <text evidence="2">The sequence shown here is derived from an EMBL/GenBank/DDBJ whole genome shotgun (WGS) entry which is preliminary data.</text>
</comment>
<protein>
    <recommendedName>
        <fullName evidence="4">Pentatricopeptide repeat-containing protein, chloroplastic</fullName>
    </recommendedName>
</protein>
<dbReference type="AlphaFoldDB" id="A0A812LM37"/>
<dbReference type="OrthoDB" id="428052at2759"/>
<feature type="non-terminal residue" evidence="2">
    <location>
        <position position="1"/>
    </location>
</feature>
<dbReference type="EMBL" id="CAJNJA010009723">
    <property type="protein sequence ID" value="CAE7249866.1"/>
    <property type="molecule type" value="Genomic_DNA"/>
</dbReference>
<evidence type="ECO:0008006" key="4">
    <source>
        <dbReference type="Google" id="ProtNLM"/>
    </source>
</evidence>
<dbReference type="Proteomes" id="UP000601435">
    <property type="component" value="Unassembled WGS sequence"/>
</dbReference>
<dbReference type="InterPro" id="IPR002885">
    <property type="entry name" value="PPR_rpt"/>
</dbReference>
<dbReference type="PANTHER" id="PTHR47447:SF17">
    <property type="entry name" value="OS12G0638900 PROTEIN"/>
    <property type="match status" value="1"/>
</dbReference>
<keyword evidence="1" id="KW-0677">Repeat</keyword>
<dbReference type="Pfam" id="PF13812">
    <property type="entry name" value="PPR_3"/>
    <property type="match status" value="1"/>
</dbReference>
<keyword evidence="3" id="KW-1185">Reference proteome</keyword>
<dbReference type="PANTHER" id="PTHR47447">
    <property type="entry name" value="OS03G0856100 PROTEIN"/>
    <property type="match status" value="1"/>
</dbReference>
<dbReference type="Gene3D" id="1.25.40.10">
    <property type="entry name" value="Tetratricopeptide repeat domain"/>
    <property type="match status" value="1"/>
</dbReference>
<organism evidence="2 3">
    <name type="scientific">Symbiodinium necroappetens</name>
    <dbReference type="NCBI Taxonomy" id="1628268"/>
    <lineage>
        <taxon>Eukaryota</taxon>
        <taxon>Sar</taxon>
        <taxon>Alveolata</taxon>
        <taxon>Dinophyceae</taxon>
        <taxon>Suessiales</taxon>
        <taxon>Symbiodiniaceae</taxon>
        <taxon>Symbiodinium</taxon>
    </lineage>
</organism>
<gene>
    <name evidence="2" type="ORF">SNEC2469_LOCUS5106</name>
</gene>
<evidence type="ECO:0000313" key="2">
    <source>
        <dbReference type="EMBL" id="CAE7249866.1"/>
    </source>
</evidence>
<accession>A0A812LM37</accession>
<dbReference type="InterPro" id="IPR011990">
    <property type="entry name" value="TPR-like_helical_dom_sf"/>
</dbReference>
<evidence type="ECO:0000313" key="3">
    <source>
        <dbReference type="Proteomes" id="UP000601435"/>
    </source>
</evidence>